<evidence type="ECO:0000256" key="3">
    <source>
        <dbReference type="ARBA" id="ARBA00023098"/>
    </source>
</evidence>
<keyword evidence="2 4" id="KW-0442">Lipid degradation</keyword>
<organism evidence="6 7">
    <name type="scientific">Marispirochaeta aestuarii</name>
    <dbReference type="NCBI Taxonomy" id="1963862"/>
    <lineage>
        <taxon>Bacteria</taxon>
        <taxon>Pseudomonadati</taxon>
        <taxon>Spirochaetota</taxon>
        <taxon>Spirochaetia</taxon>
        <taxon>Spirochaetales</taxon>
        <taxon>Spirochaetaceae</taxon>
        <taxon>Marispirochaeta</taxon>
    </lineage>
</organism>
<dbReference type="EMBL" id="MWQY01000002">
    <property type="protein sequence ID" value="ORC37767.1"/>
    <property type="molecule type" value="Genomic_DNA"/>
</dbReference>
<dbReference type="AlphaFoldDB" id="A0A1Y1S1X1"/>
<dbReference type="InterPro" id="IPR050301">
    <property type="entry name" value="NTE"/>
</dbReference>
<name>A0A1Y1S1X1_9SPIO</name>
<keyword evidence="3 4" id="KW-0443">Lipid metabolism</keyword>
<dbReference type="RefSeq" id="WP_083047748.1">
    <property type="nucleotide sequence ID" value="NZ_MWQY01000002.1"/>
</dbReference>
<feature type="short sequence motif" description="GXGXXG" evidence="4">
    <location>
        <begin position="42"/>
        <end position="47"/>
    </location>
</feature>
<protein>
    <recommendedName>
        <fullName evidence="5">PNPLA domain-containing protein</fullName>
    </recommendedName>
</protein>
<dbReference type="Pfam" id="PF01734">
    <property type="entry name" value="Patatin"/>
    <property type="match status" value="1"/>
</dbReference>
<proteinExistence type="predicted"/>
<evidence type="ECO:0000256" key="4">
    <source>
        <dbReference type="PROSITE-ProRule" id="PRU01161"/>
    </source>
</evidence>
<evidence type="ECO:0000256" key="1">
    <source>
        <dbReference type="ARBA" id="ARBA00022801"/>
    </source>
</evidence>
<sequence length="757" mass="83478">MKGKIPALILITMYLLVKPVFSETEQFPDHRERPIVALALEGGGALGIAHIGVIRVLEEAGIPVDIVTGTSMGSIVGGLYATGFSVAELEALATETDWISLFSEYAVARNESYRALEEWRRYFLSVGISDSETPAAGGLLSGNRILSYMDSLTYEIPGELDFDDLPRRYRAVATDFSTGEEVVIGEGSLSEAMRASMGIPGVFAPYVLKNRPLIDGGIVNNLPVDLARAMGADIVIAVDVEGGFSSQQSYLDLSPIENLSRTVDLILDANVSGQLENADYVIQVPLEAYSAADFQRSEEIMLAGRYRAEELLDELIYLRSRIMQGHEENASPAVSLEPEEPIAGFHYSGGSPEDRKNARRILDPLAGKRIEPNELADRVVDIYRECAPESIRIKRSPGTENILVVEIESRKPRKNRLRMGLSYGGTYADSISSRLQFTQGIVLGNLLWPGLELSLDVEILGALGLKAGVYQALGERFYLETGVFVRRDFETYYASDEDESAVDYIFYETESQIDGTFGFYPWPGSRLHVGLSREWIADTAADVYLPELAEKDILLARAGFDLLRLDSPLFPMRGAALEMMFQRGIPTPFSSREFSTFSTRGEFQIPLGRNLSLGYLFDAGVDFTGEVDHPDSAPYLHKPELGGRRLFPNPLSADKRFGSFVLGNGLELTRRLRFMERTLPLPLFARFHFASGLVYREFDSPGEIEPLLHWSSSLGAGLRLNDGFGVLLRGGLAGSGNGVLSPYFAIDLGTLQSRRLF</sequence>
<dbReference type="Proteomes" id="UP000192343">
    <property type="component" value="Unassembled WGS sequence"/>
</dbReference>
<dbReference type="CDD" id="cd07205">
    <property type="entry name" value="Pat_PNPLA6_PNPLA7_NTE1_like"/>
    <property type="match status" value="1"/>
</dbReference>
<accession>A0A1Y1S1X1</accession>
<keyword evidence="1 4" id="KW-0378">Hydrolase</keyword>
<evidence type="ECO:0000313" key="7">
    <source>
        <dbReference type="Proteomes" id="UP000192343"/>
    </source>
</evidence>
<dbReference type="STRING" id="1963862.B4O97_01840"/>
<dbReference type="GO" id="GO:0016787">
    <property type="term" value="F:hydrolase activity"/>
    <property type="evidence" value="ECO:0007669"/>
    <property type="project" value="UniProtKB-UniRule"/>
</dbReference>
<dbReference type="PANTHER" id="PTHR14226">
    <property type="entry name" value="NEUROPATHY TARGET ESTERASE/SWISS CHEESE D.MELANOGASTER"/>
    <property type="match status" value="1"/>
</dbReference>
<gene>
    <name evidence="6" type="ORF">B4O97_01840</name>
</gene>
<feature type="domain" description="PNPLA" evidence="5">
    <location>
        <begin position="38"/>
        <end position="228"/>
    </location>
</feature>
<feature type="short sequence motif" description="GXSXG" evidence="4">
    <location>
        <begin position="69"/>
        <end position="73"/>
    </location>
</feature>
<dbReference type="PROSITE" id="PS51635">
    <property type="entry name" value="PNPLA"/>
    <property type="match status" value="1"/>
</dbReference>
<dbReference type="GO" id="GO:0016042">
    <property type="term" value="P:lipid catabolic process"/>
    <property type="evidence" value="ECO:0007669"/>
    <property type="project" value="UniProtKB-UniRule"/>
</dbReference>
<dbReference type="InterPro" id="IPR002641">
    <property type="entry name" value="PNPLA_dom"/>
</dbReference>
<dbReference type="SUPFAM" id="SSF52151">
    <property type="entry name" value="FabD/lysophospholipase-like"/>
    <property type="match status" value="1"/>
</dbReference>
<evidence type="ECO:0000256" key="2">
    <source>
        <dbReference type="ARBA" id="ARBA00022963"/>
    </source>
</evidence>
<dbReference type="OrthoDB" id="9770965at2"/>
<reference evidence="6 7" key="1">
    <citation type="submission" date="2017-03" db="EMBL/GenBank/DDBJ databases">
        <title>Draft Genome sequence of Marispirochaeta sp. strain JC444.</title>
        <authorList>
            <person name="Shivani Y."/>
            <person name="Subhash Y."/>
            <person name="Sasikala C."/>
            <person name="Ramana C."/>
        </authorList>
    </citation>
    <scope>NUCLEOTIDE SEQUENCE [LARGE SCALE GENOMIC DNA]</scope>
    <source>
        <strain evidence="6 7">JC444</strain>
    </source>
</reference>
<feature type="short sequence motif" description="DGA/G" evidence="4">
    <location>
        <begin position="215"/>
        <end position="217"/>
    </location>
</feature>
<comment type="caution">
    <text evidence="6">The sequence shown here is derived from an EMBL/GenBank/DDBJ whole genome shotgun (WGS) entry which is preliminary data.</text>
</comment>
<dbReference type="Gene3D" id="3.40.1090.10">
    <property type="entry name" value="Cytosolic phospholipase A2 catalytic domain"/>
    <property type="match status" value="2"/>
</dbReference>
<dbReference type="InterPro" id="IPR016035">
    <property type="entry name" value="Acyl_Trfase/lysoPLipase"/>
</dbReference>
<keyword evidence="7" id="KW-1185">Reference proteome</keyword>
<dbReference type="Gene3D" id="2.40.160.50">
    <property type="entry name" value="membrane protein fhac: a member of the omp85/tpsb transporter family"/>
    <property type="match status" value="1"/>
</dbReference>
<feature type="active site" description="Proton acceptor" evidence="4">
    <location>
        <position position="215"/>
    </location>
</feature>
<evidence type="ECO:0000313" key="6">
    <source>
        <dbReference type="EMBL" id="ORC37767.1"/>
    </source>
</evidence>
<evidence type="ECO:0000259" key="5">
    <source>
        <dbReference type="PROSITE" id="PS51635"/>
    </source>
</evidence>
<dbReference type="PANTHER" id="PTHR14226:SF76">
    <property type="entry name" value="NTE FAMILY PROTEIN RSSA"/>
    <property type="match status" value="1"/>
</dbReference>
<feature type="active site" description="Nucleophile" evidence="4">
    <location>
        <position position="71"/>
    </location>
</feature>